<dbReference type="Pfam" id="PF01266">
    <property type="entry name" value="DAO"/>
    <property type="match status" value="1"/>
</dbReference>
<keyword evidence="4" id="KW-1185">Reference proteome</keyword>
<dbReference type="PANTHER" id="PTHR13847:SF287">
    <property type="entry name" value="FAD-DEPENDENT OXIDOREDUCTASE DOMAIN-CONTAINING PROTEIN 1"/>
    <property type="match status" value="1"/>
</dbReference>
<dbReference type="SUPFAM" id="SSF51905">
    <property type="entry name" value="FAD/NAD(P)-binding domain"/>
    <property type="match status" value="1"/>
</dbReference>
<gene>
    <name evidence="3" type="ORF">ATJ88_0352</name>
</gene>
<dbReference type="GO" id="GO:0016491">
    <property type="term" value="F:oxidoreductase activity"/>
    <property type="evidence" value="ECO:0007669"/>
    <property type="project" value="UniProtKB-KW"/>
</dbReference>
<dbReference type="InterPro" id="IPR006076">
    <property type="entry name" value="FAD-dep_OxRdtase"/>
</dbReference>
<accession>A0A2A9ETU7</accession>
<evidence type="ECO:0000313" key="3">
    <source>
        <dbReference type="EMBL" id="PFG41710.1"/>
    </source>
</evidence>
<keyword evidence="1" id="KW-0560">Oxidoreductase</keyword>
<comment type="caution">
    <text evidence="3">The sequence shown here is derived from an EMBL/GenBank/DDBJ whole genome shotgun (WGS) entry which is preliminary data.</text>
</comment>
<dbReference type="PANTHER" id="PTHR13847">
    <property type="entry name" value="SARCOSINE DEHYDROGENASE-RELATED"/>
    <property type="match status" value="1"/>
</dbReference>
<evidence type="ECO:0000259" key="2">
    <source>
        <dbReference type="Pfam" id="PF01266"/>
    </source>
</evidence>
<dbReference type="Proteomes" id="UP000224130">
    <property type="component" value="Unassembled WGS sequence"/>
</dbReference>
<proteinExistence type="predicted"/>
<feature type="domain" description="FAD dependent oxidoreductase" evidence="2">
    <location>
        <begin position="23"/>
        <end position="388"/>
    </location>
</feature>
<sequence>MRLRQILCVHRDRSLPPLPTKVDLVVVGAGVVGLAHAVEAHARGLSVLVVDAAPRPSGATVRRGGHVAVTTQASTALACALASRERWLKLGRDAGFGVRECGSVVVARHPDELAVLDDLVAARAGDAVALDGRSVAERTAVPDALGGVFLPLDLRVEPAAALTAVADWLGSHPQAHVAWGTAAQTFDAGSGCTLVRTARGEVVARRVVVAVGHDVGQLFWEVGATVERRRRQLLHVEPPTPGDPGAGARLTTGPVVVGPTTFLRDGAYAASRAVGVVQDRWRSTRPDVLEHDVHLTLCAQPDGSLVVGDGRMPAGPGRSEAVDHVLLREAAELLGVERLAVRSRWSAPELVRTAAAERDPFVVTEPLPGVRTVTVTDGLATTTALGLAPRVVDALF</sequence>
<dbReference type="GO" id="GO:0005737">
    <property type="term" value="C:cytoplasm"/>
    <property type="evidence" value="ECO:0007669"/>
    <property type="project" value="TreeGrafter"/>
</dbReference>
<evidence type="ECO:0000256" key="1">
    <source>
        <dbReference type="ARBA" id="ARBA00023002"/>
    </source>
</evidence>
<dbReference type="AlphaFoldDB" id="A0A2A9ETU7"/>
<protein>
    <submittedName>
        <fullName evidence="3">FAD dependent oxidoreductase TIGR03364</fullName>
    </submittedName>
</protein>
<organism evidence="3 4">
    <name type="scientific">Isoptericola jiangsuensis</name>
    <dbReference type="NCBI Taxonomy" id="548579"/>
    <lineage>
        <taxon>Bacteria</taxon>
        <taxon>Bacillati</taxon>
        <taxon>Actinomycetota</taxon>
        <taxon>Actinomycetes</taxon>
        <taxon>Micrococcales</taxon>
        <taxon>Promicromonosporaceae</taxon>
        <taxon>Isoptericola</taxon>
    </lineage>
</organism>
<name>A0A2A9ETU7_9MICO</name>
<reference evidence="3 4" key="1">
    <citation type="submission" date="2017-10" db="EMBL/GenBank/DDBJ databases">
        <title>Sequencing the genomes of 1000 actinobacteria strains.</title>
        <authorList>
            <person name="Klenk H.-P."/>
        </authorList>
    </citation>
    <scope>NUCLEOTIDE SEQUENCE [LARGE SCALE GENOMIC DNA]</scope>
    <source>
        <strain evidence="3 4">DSM 21863</strain>
    </source>
</reference>
<dbReference type="Gene3D" id="3.30.9.10">
    <property type="entry name" value="D-Amino Acid Oxidase, subunit A, domain 2"/>
    <property type="match status" value="1"/>
</dbReference>
<dbReference type="EMBL" id="PDJJ01000001">
    <property type="protein sequence ID" value="PFG41710.1"/>
    <property type="molecule type" value="Genomic_DNA"/>
</dbReference>
<dbReference type="InterPro" id="IPR036188">
    <property type="entry name" value="FAD/NAD-bd_sf"/>
</dbReference>
<evidence type="ECO:0000313" key="4">
    <source>
        <dbReference type="Proteomes" id="UP000224130"/>
    </source>
</evidence>
<dbReference type="Gene3D" id="3.50.50.60">
    <property type="entry name" value="FAD/NAD(P)-binding domain"/>
    <property type="match status" value="1"/>
</dbReference>